<accession>A0A370F7F8</accession>
<feature type="transmembrane region" description="Helical" evidence="1">
    <location>
        <begin position="40"/>
        <end position="58"/>
    </location>
</feature>
<feature type="transmembrane region" description="Helical" evidence="1">
    <location>
        <begin position="7"/>
        <end position="28"/>
    </location>
</feature>
<dbReference type="AlphaFoldDB" id="A0A370F7F8"/>
<name>A0A370F7F8_9BURK</name>
<organism evidence="2 3">
    <name type="scientific">Pseudacidovorax intermedius</name>
    <dbReference type="NCBI Taxonomy" id="433924"/>
    <lineage>
        <taxon>Bacteria</taxon>
        <taxon>Pseudomonadati</taxon>
        <taxon>Pseudomonadota</taxon>
        <taxon>Betaproteobacteria</taxon>
        <taxon>Burkholderiales</taxon>
        <taxon>Comamonadaceae</taxon>
        <taxon>Pseudacidovorax</taxon>
    </lineage>
</organism>
<evidence type="ECO:0000256" key="1">
    <source>
        <dbReference type="SAM" id="Phobius"/>
    </source>
</evidence>
<keyword evidence="1" id="KW-0812">Transmembrane</keyword>
<keyword evidence="1" id="KW-0472">Membrane</keyword>
<evidence type="ECO:0008006" key="4">
    <source>
        <dbReference type="Google" id="ProtNLM"/>
    </source>
</evidence>
<reference evidence="2 3" key="1">
    <citation type="submission" date="2018-07" db="EMBL/GenBank/DDBJ databases">
        <title>Genomic Encyclopedia of Type Strains, Phase IV (KMG-IV): sequencing the most valuable type-strain genomes for metagenomic binning, comparative biology and taxonomic classification.</title>
        <authorList>
            <person name="Goeker M."/>
        </authorList>
    </citation>
    <scope>NUCLEOTIDE SEQUENCE [LARGE SCALE GENOMIC DNA]</scope>
    <source>
        <strain evidence="2 3">DSM 21352</strain>
    </source>
</reference>
<dbReference type="EMBL" id="QQAV01000011">
    <property type="protein sequence ID" value="RDI20085.1"/>
    <property type="molecule type" value="Genomic_DNA"/>
</dbReference>
<keyword evidence="1" id="KW-1133">Transmembrane helix</keyword>
<proteinExistence type="predicted"/>
<protein>
    <recommendedName>
        <fullName evidence="4">DUF4760 domain-containing protein</fullName>
    </recommendedName>
</protein>
<comment type="caution">
    <text evidence="2">The sequence shown here is derived from an EMBL/GenBank/DDBJ whole genome shotgun (WGS) entry which is preliminary data.</text>
</comment>
<evidence type="ECO:0000313" key="2">
    <source>
        <dbReference type="EMBL" id="RDI20085.1"/>
    </source>
</evidence>
<sequence length="195" mass="21326">MKSGVAFRWLPCVGIGGLLAGATAALWIAPPRTSGEWAAWVQAASVLVALCLALRLQYVAGRQAARQAEQVATLFAANMHWVFRELSDACIKRAWADFAVHRRVLQEVLAQGREVSLQQIDGSGLAMVTSLRAMAVEGLEMVASHTPQGDWHQLHRYFEKRLPSIAGWLALYGHPPENSGPTDYQGLRTSFGQFG</sequence>
<evidence type="ECO:0000313" key="3">
    <source>
        <dbReference type="Proteomes" id="UP000255265"/>
    </source>
</evidence>
<dbReference type="Proteomes" id="UP000255265">
    <property type="component" value="Unassembled WGS sequence"/>
</dbReference>
<keyword evidence="3" id="KW-1185">Reference proteome</keyword>
<gene>
    <name evidence="2" type="ORF">DFR41_11160</name>
</gene>